<feature type="binding site" evidence="9">
    <location>
        <position position="453"/>
    </location>
    <ligand>
        <name>substrate</name>
    </ligand>
</feature>
<evidence type="ECO:0000256" key="8">
    <source>
        <dbReference type="ARBA" id="ARBA00049439"/>
    </source>
</evidence>
<dbReference type="InterPro" id="IPR002813">
    <property type="entry name" value="Arg_biosynth_ArgJ"/>
</dbReference>
<evidence type="ECO:0000256" key="9">
    <source>
        <dbReference type="HAMAP-Rule" id="MF_01106"/>
    </source>
</evidence>
<comment type="subunit">
    <text evidence="2 9">Heterotetramer of two alpha and two beta chains.</text>
</comment>
<comment type="subcellular location">
    <subcellularLocation>
        <location evidence="9">Cytoplasm</location>
    </subcellularLocation>
</comment>
<dbReference type="Gene3D" id="3.60.70.12">
    <property type="entry name" value="L-amino peptidase D-ALA esterase/amidase"/>
    <property type="match status" value="1"/>
</dbReference>
<dbReference type="GO" id="GO:0004042">
    <property type="term" value="F:L-glutamate N-acetyltransferase activity"/>
    <property type="evidence" value="ECO:0007669"/>
    <property type="project" value="UniProtKB-UniRule"/>
</dbReference>
<dbReference type="Gene3D" id="3.10.20.340">
    <property type="entry name" value="ArgJ beta chain, C-terminal domain"/>
    <property type="match status" value="1"/>
</dbReference>
<feature type="site" description="Involved in the stabilization of negative charge on the oxyanion by the formation of the oxyanion hole" evidence="9">
    <location>
        <position position="163"/>
    </location>
</feature>
<keyword evidence="9" id="KW-0963">Cytoplasm</keyword>
<gene>
    <name evidence="9 11" type="primary">argJ</name>
    <name evidence="11" type="ORF">NCTC12410_00503</name>
</gene>
<evidence type="ECO:0000256" key="6">
    <source>
        <dbReference type="ARBA" id="ARBA00022813"/>
    </source>
</evidence>
<sequence length="458" mass="48660">MPKSTKTPTQKLLKATAKATLAKASSTPANPSSKPQEPSSKAPRAKLESIKILKSGLNALPSFQYSGTQAGIKYKKRTDMSLIFSPHPCVGAGVFTTNKVRAACVEYDEATLKLKQPIHAIIANAGNANACTGAQGEKACKESAITAGAVLGVESTSVLLASTGVIGVQLPLDRIKKGINLLAQSKSSSRASAKAAAQGIMTTDLFEKEAAVEFISSNGRRVRLAGIAKGSGMIHPNMATMLCFIITDCAISQKLLQKALQKDVKDSFNMISVDGDTSTNDMTLVLANARARNTPIITQDDSDYALFVKALSLLTTTLARKIARDGEGATKLLVSHCLNAKSKKDARKIAKSVIASSLVKAAMFGNDANWGRILCAMGYSGGDFDPKVVDVKLASSAGEIAIMRNGNAQPIDEKFAKKLLQKDEIHIFIDCKRGKKSACAYGCDLSYDYVKINADYRS</sequence>
<name>A0A377J2H1_9HELI</name>
<evidence type="ECO:0000256" key="3">
    <source>
        <dbReference type="ARBA" id="ARBA00022571"/>
    </source>
</evidence>
<dbReference type="NCBIfam" id="TIGR00120">
    <property type="entry name" value="ArgJ"/>
    <property type="match status" value="1"/>
</dbReference>
<dbReference type="FunFam" id="3.60.70.12:FF:000001">
    <property type="entry name" value="Arginine biosynthesis bifunctional protein ArgJ, chloroplastic"/>
    <property type="match status" value="1"/>
</dbReference>
<comment type="catalytic activity">
    <reaction evidence="8 9">
        <text>N(2)-acetyl-L-ornithine + L-glutamate = N-acetyl-L-glutamate + L-ornithine</text>
        <dbReference type="Rhea" id="RHEA:15349"/>
        <dbReference type="ChEBI" id="CHEBI:29985"/>
        <dbReference type="ChEBI" id="CHEBI:44337"/>
        <dbReference type="ChEBI" id="CHEBI:46911"/>
        <dbReference type="ChEBI" id="CHEBI:57805"/>
        <dbReference type="EC" id="2.3.1.35"/>
    </reaction>
</comment>
<dbReference type="GO" id="GO:0006592">
    <property type="term" value="P:ornithine biosynthetic process"/>
    <property type="evidence" value="ECO:0007669"/>
    <property type="project" value="TreeGrafter"/>
</dbReference>
<keyword evidence="9" id="KW-0511">Multifunctional enzyme</keyword>
<keyword evidence="5 9" id="KW-0808">Transferase</keyword>
<comment type="function">
    <text evidence="9">Catalyzes two activities which are involved in the cyclic version of arginine biosynthesis: the synthesis of N-acetylglutamate from glutamate and acetyl-CoA as the acetyl donor, and of ornithine by transacetylation between N(2)-acetylornithine and glutamate.</text>
</comment>
<dbReference type="EC" id="2.3.1.35" evidence="9"/>
<comment type="similarity">
    <text evidence="1 9">Belongs to the ArgJ family.</text>
</comment>
<dbReference type="FunFam" id="3.10.20.340:FF:000001">
    <property type="entry name" value="Arginine biosynthesis bifunctional protein ArgJ, chloroplastic"/>
    <property type="match status" value="1"/>
</dbReference>
<evidence type="ECO:0000256" key="2">
    <source>
        <dbReference type="ARBA" id="ARBA00011475"/>
    </source>
</evidence>
<dbReference type="CDD" id="cd02152">
    <property type="entry name" value="OAT"/>
    <property type="match status" value="1"/>
</dbReference>
<reference evidence="11 12" key="1">
    <citation type="submission" date="2018-06" db="EMBL/GenBank/DDBJ databases">
        <authorList>
            <consortium name="Pathogen Informatics"/>
            <person name="Doyle S."/>
        </authorList>
    </citation>
    <scope>NUCLEOTIDE SEQUENCE [LARGE SCALE GENOMIC DNA]</scope>
    <source>
        <strain evidence="11 12">NCTC12410</strain>
    </source>
</reference>
<evidence type="ECO:0000313" key="11">
    <source>
        <dbReference type="EMBL" id="STO96687.1"/>
    </source>
</evidence>
<dbReference type="GO" id="GO:0005737">
    <property type="term" value="C:cytoplasm"/>
    <property type="evidence" value="ECO:0007669"/>
    <property type="project" value="UniProtKB-SubCell"/>
</dbReference>
<feature type="region of interest" description="Disordered" evidence="10">
    <location>
        <begin position="18"/>
        <end position="44"/>
    </location>
</feature>
<feature type="binding site" evidence="9">
    <location>
        <position position="458"/>
    </location>
    <ligand>
        <name>substrate</name>
    </ligand>
</feature>
<feature type="binding site" evidence="9">
    <location>
        <position position="202"/>
    </location>
    <ligand>
        <name>substrate</name>
    </ligand>
</feature>
<evidence type="ECO:0000256" key="10">
    <source>
        <dbReference type="SAM" id="MobiDB-lite"/>
    </source>
</evidence>
<comment type="pathway">
    <text evidence="9">Amino-acid biosynthesis; L-arginine biosynthesis; N(2)-acetyl-L-ornithine from L-glutamate: step 1/4.</text>
</comment>
<accession>A0A377J2H1</accession>
<evidence type="ECO:0000313" key="12">
    <source>
        <dbReference type="Proteomes" id="UP000254841"/>
    </source>
</evidence>
<keyword evidence="4 9" id="KW-0028">Amino-acid biosynthesis</keyword>
<feature type="binding site" evidence="9">
    <location>
        <position position="229"/>
    </location>
    <ligand>
        <name>substrate</name>
    </ligand>
</feature>
<protein>
    <recommendedName>
        <fullName evidence="9">Arginine biosynthesis bifunctional protein ArgJ</fullName>
    </recommendedName>
    <domain>
        <recommendedName>
            <fullName evidence="9">Glutamate N-acetyltransferase</fullName>
            <ecNumber evidence="9">2.3.1.35</ecNumber>
        </recommendedName>
        <alternativeName>
            <fullName evidence="9">Ornithine acetyltransferase</fullName>
            <shortName evidence="9">OATase</shortName>
        </alternativeName>
        <alternativeName>
            <fullName evidence="9">Ornithine transacetylase</fullName>
        </alternativeName>
    </domain>
    <domain>
        <recommendedName>
            <fullName evidence="9">Amino-acid acetyltransferase</fullName>
            <ecNumber evidence="9">2.3.1.1</ecNumber>
        </recommendedName>
        <alternativeName>
            <fullName evidence="9">N-acetylglutamate synthase</fullName>
            <shortName evidence="9">AGSase</shortName>
        </alternativeName>
    </domain>
    <component>
        <recommendedName>
            <fullName evidence="9">Arginine biosynthesis bifunctional protein ArgJ alpha chain</fullName>
        </recommendedName>
    </component>
    <component>
        <recommendedName>
            <fullName evidence="9">Arginine biosynthesis bifunctional protein ArgJ beta chain</fullName>
        </recommendedName>
    </component>
</protein>
<evidence type="ECO:0000256" key="4">
    <source>
        <dbReference type="ARBA" id="ARBA00022605"/>
    </source>
</evidence>
<dbReference type="InterPro" id="IPR042195">
    <property type="entry name" value="ArgJ_beta_C"/>
</dbReference>
<feature type="binding site" evidence="9">
    <location>
        <position position="240"/>
    </location>
    <ligand>
        <name>substrate</name>
    </ligand>
</feature>
<dbReference type="PANTHER" id="PTHR23100">
    <property type="entry name" value="ARGININE BIOSYNTHESIS BIFUNCTIONAL PROTEIN ARGJ"/>
    <property type="match status" value="1"/>
</dbReference>
<keyword evidence="6 9" id="KW-0068">Autocatalytic cleavage</keyword>
<dbReference type="Proteomes" id="UP000254841">
    <property type="component" value="Unassembled WGS sequence"/>
</dbReference>
<dbReference type="RefSeq" id="WP_220176685.1">
    <property type="nucleotide sequence ID" value="NZ_UGHV01000001.1"/>
</dbReference>
<evidence type="ECO:0000256" key="1">
    <source>
        <dbReference type="ARBA" id="ARBA00006774"/>
    </source>
</evidence>
<evidence type="ECO:0000256" key="7">
    <source>
        <dbReference type="ARBA" id="ARBA00023315"/>
    </source>
</evidence>
<feature type="site" description="Cleavage; by autolysis" evidence="9">
    <location>
        <begin position="239"/>
        <end position="240"/>
    </location>
</feature>
<dbReference type="AlphaFoldDB" id="A0A377J2H1"/>
<feature type="chain" id="PRO_5023547333" description="Arginine biosynthesis bifunctional protein ArgJ alpha chain" evidence="9">
    <location>
        <begin position="1"/>
        <end position="239"/>
    </location>
</feature>
<feature type="active site" description="Nucleophile" evidence="9">
    <location>
        <position position="240"/>
    </location>
</feature>
<dbReference type="NCBIfam" id="NF003802">
    <property type="entry name" value="PRK05388.1"/>
    <property type="match status" value="1"/>
</dbReference>
<dbReference type="InterPro" id="IPR016117">
    <property type="entry name" value="ArgJ-like_dom_sf"/>
</dbReference>
<organism evidence="11 12">
    <name type="scientific">Helicobacter canis</name>
    <dbReference type="NCBI Taxonomy" id="29419"/>
    <lineage>
        <taxon>Bacteria</taxon>
        <taxon>Pseudomonadati</taxon>
        <taxon>Campylobacterota</taxon>
        <taxon>Epsilonproteobacteria</taxon>
        <taxon>Campylobacterales</taxon>
        <taxon>Helicobacteraceae</taxon>
        <taxon>Helicobacter</taxon>
    </lineage>
</organism>
<dbReference type="HAMAP" id="MF_01106">
    <property type="entry name" value="ArgJ"/>
    <property type="match status" value="1"/>
</dbReference>
<dbReference type="SUPFAM" id="SSF56266">
    <property type="entry name" value="DmpA/ArgJ-like"/>
    <property type="match status" value="1"/>
</dbReference>
<proteinExistence type="inferred from homology"/>
<feature type="compositionally biased region" description="Polar residues" evidence="10">
    <location>
        <begin position="30"/>
        <end position="39"/>
    </location>
</feature>
<feature type="site" description="Involved in the stabilization of negative charge on the oxyanion by the formation of the oxyanion hole" evidence="9">
    <location>
        <position position="164"/>
    </location>
</feature>
<evidence type="ECO:0000256" key="5">
    <source>
        <dbReference type="ARBA" id="ARBA00022679"/>
    </source>
</evidence>
<dbReference type="UniPathway" id="UPA00068">
    <property type="reaction ID" value="UER00106"/>
</dbReference>
<feature type="compositionally biased region" description="Low complexity" evidence="10">
    <location>
        <begin position="18"/>
        <end position="29"/>
    </location>
</feature>
<comment type="pathway">
    <text evidence="9">Amino-acid biosynthesis; L-arginine biosynthesis; L-ornithine and N-acetyl-L-glutamate from L-glutamate and N(2)-acetyl-L-ornithine (cyclic): step 1/1.</text>
</comment>
<dbReference type="PANTHER" id="PTHR23100:SF0">
    <property type="entry name" value="ARGININE BIOSYNTHESIS BIFUNCTIONAL PROTEIN ARGJ, MITOCHONDRIAL"/>
    <property type="match status" value="1"/>
</dbReference>
<feature type="binding site" evidence="9">
    <location>
        <position position="327"/>
    </location>
    <ligand>
        <name>substrate</name>
    </ligand>
</feature>
<feature type="chain" id="PRO_5023547334" description="Arginine biosynthesis bifunctional protein ArgJ beta chain" evidence="9">
    <location>
        <begin position="240"/>
        <end position="458"/>
    </location>
</feature>
<keyword evidence="3 9" id="KW-0055">Arginine biosynthesis</keyword>
<comment type="catalytic activity">
    <reaction evidence="9">
        <text>L-glutamate + acetyl-CoA = N-acetyl-L-glutamate + CoA + H(+)</text>
        <dbReference type="Rhea" id="RHEA:24292"/>
        <dbReference type="ChEBI" id="CHEBI:15378"/>
        <dbReference type="ChEBI" id="CHEBI:29985"/>
        <dbReference type="ChEBI" id="CHEBI:44337"/>
        <dbReference type="ChEBI" id="CHEBI:57287"/>
        <dbReference type="ChEBI" id="CHEBI:57288"/>
        <dbReference type="EC" id="2.3.1.1"/>
    </reaction>
</comment>
<keyword evidence="7 9" id="KW-0012">Acyltransferase</keyword>
<dbReference type="Pfam" id="PF01960">
    <property type="entry name" value="ArgJ"/>
    <property type="match status" value="1"/>
</dbReference>
<dbReference type="EC" id="2.3.1.1" evidence="9"/>
<dbReference type="GO" id="GO:0004358">
    <property type="term" value="F:L-glutamate N-acetyltransferase activity, acting on acetyl-L-ornithine as donor"/>
    <property type="evidence" value="ECO:0007669"/>
    <property type="project" value="UniProtKB-UniRule"/>
</dbReference>
<dbReference type="EMBL" id="UGHV01000001">
    <property type="protein sequence ID" value="STO96687.1"/>
    <property type="molecule type" value="Genomic_DNA"/>
</dbReference>
<dbReference type="GO" id="GO:0006526">
    <property type="term" value="P:L-arginine biosynthetic process"/>
    <property type="evidence" value="ECO:0007669"/>
    <property type="project" value="UniProtKB-UniRule"/>
</dbReference>